<sequence length="270" mass="31526">MGSAKKIIDKILSRELTPPFALSKIESNFKSVYLKEIFLKEFEMEIKDIYLEIFKSLKDSDFKILLDFHKKNIIEINIDENTYLTFKHFCREINGQIFISDRNTIGLTNNFPSILTVIKTSDIIRETLPSVCFLNKIDLCYKLGDLESLFEVEKFLLESSTEINNNLPIQTKELHNNIFKGNALEMWQTLFENFQITESSRTDVKFIYEEMKKDGFIFNTVSQKSFLEWISDTYQISIGKTSNHSRTGKRLSIYSNAKLLNSLNDSKRTQ</sequence>
<proteinExistence type="predicted"/>
<name>A0ABV2LU38_9FLAO</name>
<comment type="caution">
    <text evidence="1">The sequence shown here is derived from an EMBL/GenBank/DDBJ whole genome shotgun (WGS) entry which is preliminary data.</text>
</comment>
<organism evidence="1 2">
    <name type="scientific">Moheibacter stercoris</name>
    <dbReference type="NCBI Taxonomy" id="1628251"/>
    <lineage>
        <taxon>Bacteria</taxon>
        <taxon>Pseudomonadati</taxon>
        <taxon>Bacteroidota</taxon>
        <taxon>Flavobacteriia</taxon>
        <taxon>Flavobacteriales</taxon>
        <taxon>Weeksellaceae</taxon>
        <taxon>Moheibacter</taxon>
    </lineage>
</organism>
<protein>
    <submittedName>
        <fullName evidence="1">Uncharacterized protein</fullName>
    </submittedName>
</protein>
<dbReference type="RefSeq" id="WP_354507120.1">
    <property type="nucleotide sequence ID" value="NZ_JBEPMO010000003.1"/>
</dbReference>
<dbReference type="Proteomes" id="UP001549146">
    <property type="component" value="Unassembled WGS sequence"/>
</dbReference>
<dbReference type="EMBL" id="JBEPMO010000003">
    <property type="protein sequence ID" value="MET3731137.1"/>
    <property type="molecule type" value="Genomic_DNA"/>
</dbReference>
<accession>A0ABV2LU38</accession>
<reference evidence="1 2" key="1">
    <citation type="submission" date="2024-06" db="EMBL/GenBank/DDBJ databases">
        <title>Genomic Encyclopedia of Type Strains, Phase IV (KMG-IV): sequencing the most valuable type-strain genomes for metagenomic binning, comparative biology and taxonomic classification.</title>
        <authorList>
            <person name="Goeker M."/>
        </authorList>
    </citation>
    <scope>NUCLEOTIDE SEQUENCE [LARGE SCALE GENOMIC DNA]</scope>
    <source>
        <strain evidence="1 2">DSM 29388</strain>
    </source>
</reference>
<evidence type="ECO:0000313" key="1">
    <source>
        <dbReference type="EMBL" id="MET3731137.1"/>
    </source>
</evidence>
<evidence type="ECO:0000313" key="2">
    <source>
        <dbReference type="Proteomes" id="UP001549146"/>
    </source>
</evidence>
<gene>
    <name evidence="1" type="ORF">ABID46_000704</name>
</gene>
<keyword evidence="2" id="KW-1185">Reference proteome</keyword>